<dbReference type="SMART" id="SM00064">
    <property type="entry name" value="FYVE"/>
    <property type="match status" value="1"/>
</dbReference>
<evidence type="ECO:0000256" key="2">
    <source>
        <dbReference type="ARBA" id="ARBA00022771"/>
    </source>
</evidence>
<organism evidence="7">
    <name type="scientific">Aphanomyces astaci</name>
    <name type="common">Crayfish plague agent</name>
    <dbReference type="NCBI Taxonomy" id="112090"/>
    <lineage>
        <taxon>Eukaryota</taxon>
        <taxon>Sar</taxon>
        <taxon>Stramenopiles</taxon>
        <taxon>Oomycota</taxon>
        <taxon>Saprolegniomycetes</taxon>
        <taxon>Saprolegniales</taxon>
        <taxon>Verrucalvaceae</taxon>
        <taxon>Aphanomyces</taxon>
    </lineage>
</organism>
<protein>
    <recommendedName>
        <fullName evidence="8">Rab-GAP TBC domain-containing protein</fullName>
    </recommendedName>
</protein>
<evidence type="ECO:0000256" key="4">
    <source>
        <dbReference type="PROSITE-ProRule" id="PRU00091"/>
    </source>
</evidence>
<dbReference type="STRING" id="112090.W4HCR0"/>
<dbReference type="RefSeq" id="XP_009821323.1">
    <property type="nucleotide sequence ID" value="XM_009823021.1"/>
</dbReference>
<dbReference type="EMBL" id="KI913114">
    <property type="protein sequence ID" value="ETV88923.1"/>
    <property type="molecule type" value="Genomic_DNA"/>
</dbReference>
<feature type="domain" description="FYVE-type" evidence="6">
    <location>
        <begin position="48"/>
        <end position="101"/>
    </location>
</feature>
<evidence type="ECO:0000313" key="7">
    <source>
        <dbReference type="EMBL" id="ETV88923.1"/>
    </source>
</evidence>
<dbReference type="GO" id="GO:0008270">
    <property type="term" value="F:zinc ion binding"/>
    <property type="evidence" value="ECO:0007669"/>
    <property type="project" value="UniProtKB-KW"/>
</dbReference>
<dbReference type="InterPro" id="IPR017455">
    <property type="entry name" value="Znf_FYVE-rel"/>
</dbReference>
<dbReference type="Gene3D" id="1.10.8.270">
    <property type="entry name" value="putative rabgap domain of human tbc1 domain family member 14 like domains"/>
    <property type="match status" value="1"/>
</dbReference>
<keyword evidence="2 4" id="KW-0863">Zinc-finger</keyword>
<name>W4HCR0_APHAT</name>
<dbReference type="Pfam" id="PF00566">
    <property type="entry name" value="RabGAP-TBC"/>
    <property type="match status" value="1"/>
</dbReference>
<keyword evidence="1" id="KW-0479">Metal-binding</keyword>
<dbReference type="PROSITE" id="PS50086">
    <property type="entry name" value="TBC_RABGAP"/>
    <property type="match status" value="1"/>
</dbReference>
<dbReference type="GO" id="GO:0005096">
    <property type="term" value="F:GTPase activator activity"/>
    <property type="evidence" value="ECO:0007669"/>
    <property type="project" value="TreeGrafter"/>
</dbReference>
<dbReference type="GO" id="GO:0031267">
    <property type="term" value="F:small GTPase binding"/>
    <property type="evidence" value="ECO:0007669"/>
    <property type="project" value="TreeGrafter"/>
</dbReference>
<dbReference type="InterPro" id="IPR011011">
    <property type="entry name" value="Znf_FYVE_PHD"/>
</dbReference>
<gene>
    <name evidence="7" type="ORF">H257_00369</name>
</gene>
<dbReference type="VEuPathDB" id="FungiDB:H257_00369"/>
<evidence type="ECO:0000256" key="3">
    <source>
        <dbReference type="ARBA" id="ARBA00022833"/>
    </source>
</evidence>
<dbReference type="Gene3D" id="1.10.472.80">
    <property type="entry name" value="Ypt/Rab-GAP domain of gyp1p, domain 3"/>
    <property type="match status" value="1"/>
</dbReference>
<dbReference type="GeneID" id="20802365"/>
<evidence type="ECO:0000259" key="5">
    <source>
        <dbReference type="PROSITE" id="PS50086"/>
    </source>
</evidence>
<dbReference type="PANTHER" id="PTHR47219:SF9">
    <property type="entry name" value="GTPASE ACTIVATING PROTEIN AND CENTROSOME-ASSOCIATED, ISOFORM B"/>
    <property type="match status" value="1"/>
</dbReference>
<keyword evidence="3" id="KW-0862">Zinc</keyword>
<dbReference type="InterPro" id="IPR050302">
    <property type="entry name" value="Rab_GAP_TBC_domain"/>
</dbReference>
<dbReference type="InterPro" id="IPR000306">
    <property type="entry name" value="Znf_FYVE"/>
</dbReference>
<proteinExistence type="predicted"/>
<accession>W4HCR0</accession>
<evidence type="ECO:0000259" key="6">
    <source>
        <dbReference type="PROSITE" id="PS50178"/>
    </source>
</evidence>
<dbReference type="InterPro" id="IPR013083">
    <property type="entry name" value="Znf_RING/FYVE/PHD"/>
</dbReference>
<dbReference type="AlphaFoldDB" id="W4HCR0"/>
<dbReference type="InterPro" id="IPR000195">
    <property type="entry name" value="Rab-GAP-TBC_dom"/>
</dbReference>
<dbReference type="Pfam" id="PF01363">
    <property type="entry name" value="FYVE"/>
    <property type="match status" value="1"/>
</dbReference>
<dbReference type="SMART" id="SM00164">
    <property type="entry name" value="TBC"/>
    <property type="match status" value="1"/>
</dbReference>
<dbReference type="SUPFAM" id="SSF57903">
    <property type="entry name" value="FYVE/PHD zinc finger"/>
    <property type="match status" value="1"/>
</dbReference>
<evidence type="ECO:0000256" key="1">
    <source>
        <dbReference type="ARBA" id="ARBA00022723"/>
    </source>
</evidence>
<sequence>MAAATPASQPLRPRTFSVGSCTSTSSVFSVKRLNAEAMLIAGAAWVPDDAIDACMVCFVAFTAFRRKHHCRSCGALVCGGCSKGRMRIDGLDQRSRVCDVCQRTDVPHLTWQEWLWNIELLRANCQVSTWWSCVMKRRHMSFSTIPSLDDIERRYGQNATPTLGPNPSKLAQDLHQIHIDTDRTFNLPRHRSLPFDPRSTTKDSRKHALRRVLKAYATSNPSIGYCQGMDYVVAVLLFGSKWECSHAFRLLYVLMESFDLQGIYAPGLPLLNARFYQLDELVHTHLQDLHEHLVDHHMHPNAYATGWILTLFANCQALAPRVVLRFFDLFISKGWKSFFRVALALLSLAKRMLMLAHTTEALMAILHTSLHELVPESDTSIHSFFTLARSFKVTNTRLRSLEEQFCRTSNGGTFLDEDLMDLHHPICPT</sequence>
<dbReference type="Gene3D" id="3.30.40.10">
    <property type="entry name" value="Zinc/RING finger domain, C3HC4 (zinc finger)"/>
    <property type="match status" value="1"/>
</dbReference>
<reference evidence="7" key="1">
    <citation type="submission" date="2013-12" db="EMBL/GenBank/DDBJ databases">
        <title>The Genome Sequence of Aphanomyces astaci APO3.</title>
        <authorList>
            <consortium name="The Broad Institute Genomics Platform"/>
            <person name="Russ C."/>
            <person name="Tyler B."/>
            <person name="van West P."/>
            <person name="Dieguez-Uribeondo J."/>
            <person name="Young S.K."/>
            <person name="Zeng Q."/>
            <person name="Gargeya S."/>
            <person name="Fitzgerald M."/>
            <person name="Abouelleil A."/>
            <person name="Alvarado L."/>
            <person name="Chapman S.B."/>
            <person name="Gainer-Dewar J."/>
            <person name="Goldberg J."/>
            <person name="Griggs A."/>
            <person name="Gujja S."/>
            <person name="Hansen M."/>
            <person name="Howarth C."/>
            <person name="Imamovic A."/>
            <person name="Ireland A."/>
            <person name="Larimer J."/>
            <person name="McCowan C."/>
            <person name="Murphy C."/>
            <person name="Pearson M."/>
            <person name="Poon T.W."/>
            <person name="Priest M."/>
            <person name="Roberts A."/>
            <person name="Saif S."/>
            <person name="Shea T."/>
            <person name="Sykes S."/>
            <person name="Wortman J."/>
            <person name="Nusbaum C."/>
            <person name="Birren B."/>
        </authorList>
    </citation>
    <scope>NUCLEOTIDE SEQUENCE [LARGE SCALE GENOMIC DNA]</scope>
    <source>
        <strain evidence="7">APO3</strain>
    </source>
</reference>
<dbReference type="PANTHER" id="PTHR47219">
    <property type="entry name" value="RAB GTPASE-ACTIVATING PROTEIN 1-LIKE"/>
    <property type="match status" value="1"/>
</dbReference>
<evidence type="ECO:0008006" key="8">
    <source>
        <dbReference type="Google" id="ProtNLM"/>
    </source>
</evidence>
<feature type="domain" description="Rab-GAP TBC" evidence="5">
    <location>
        <begin position="120"/>
        <end position="334"/>
    </location>
</feature>
<dbReference type="SUPFAM" id="SSF47923">
    <property type="entry name" value="Ypt/Rab-GAP domain of gyp1p"/>
    <property type="match status" value="2"/>
</dbReference>
<dbReference type="PROSITE" id="PS50178">
    <property type="entry name" value="ZF_FYVE"/>
    <property type="match status" value="1"/>
</dbReference>
<dbReference type="InterPro" id="IPR035969">
    <property type="entry name" value="Rab-GAP_TBC_sf"/>
</dbReference>